<protein>
    <submittedName>
        <fullName evidence="2">Outer membrane beta-barrel protein</fullName>
    </submittedName>
</protein>
<organism evidence="2 3">
    <name type="scientific">Myxococcus xanthus</name>
    <dbReference type="NCBI Taxonomy" id="34"/>
    <lineage>
        <taxon>Bacteria</taxon>
        <taxon>Pseudomonadati</taxon>
        <taxon>Myxococcota</taxon>
        <taxon>Myxococcia</taxon>
        <taxon>Myxococcales</taxon>
        <taxon>Cystobacterineae</taxon>
        <taxon>Myxococcaceae</taxon>
        <taxon>Myxococcus</taxon>
    </lineage>
</organism>
<evidence type="ECO:0000313" key="2">
    <source>
        <dbReference type="EMBL" id="NOJ81915.1"/>
    </source>
</evidence>
<comment type="caution">
    <text evidence="2">The sequence shown here is derived from an EMBL/GenBank/DDBJ whole genome shotgun (WGS) entry which is preliminary data.</text>
</comment>
<dbReference type="InterPro" id="IPR011250">
    <property type="entry name" value="OMP/PagP_B-barrel"/>
</dbReference>
<name>A0A7Y4MTT7_MYXXA</name>
<dbReference type="AlphaFoldDB" id="A0A7Y4MTT7"/>
<dbReference type="Proteomes" id="UP000533080">
    <property type="component" value="Unassembled WGS sequence"/>
</dbReference>
<proteinExistence type="predicted"/>
<feature type="chain" id="PRO_5030828513" evidence="1">
    <location>
        <begin position="23"/>
        <end position="250"/>
    </location>
</feature>
<evidence type="ECO:0000256" key="1">
    <source>
        <dbReference type="SAM" id="SignalP"/>
    </source>
</evidence>
<dbReference type="EMBL" id="JABFNT010000106">
    <property type="protein sequence ID" value="NOJ81915.1"/>
    <property type="molecule type" value="Genomic_DNA"/>
</dbReference>
<reference evidence="2 3" key="1">
    <citation type="submission" date="2020-05" db="EMBL/GenBank/DDBJ databases">
        <authorList>
            <person name="Whitworth D."/>
        </authorList>
    </citation>
    <scope>NUCLEOTIDE SEQUENCE [LARGE SCALE GENOMIC DNA]</scope>
    <source>
        <strain evidence="2 3">AM005</strain>
    </source>
</reference>
<sequence>MKTQMLWKFMALALTLSVPAFAVDGRNKGNFQRKEIKSAEEIEQAQDDRGFALGLRAGYAIPLGSRADATRRGGEKLSNWLTGAIPLQVDAGYFFNSNVYLGAYFQYAHILRTRDCPRCSDSKMRFGVNVSYHFRAGETFMPWLGLGIGYEILSSEITVATGTSLETSFRDDYRGIEFASVQAGADYRINDSFSIGPYVSLAAGVYQTKTSSVDFNVPGKEELNSESSKSIEHKAVHAWLSGGLRMQFRF</sequence>
<dbReference type="Gene3D" id="2.40.160.20">
    <property type="match status" value="1"/>
</dbReference>
<feature type="signal peptide" evidence="1">
    <location>
        <begin position="1"/>
        <end position="22"/>
    </location>
</feature>
<keyword evidence="1" id="KW-0732">Signal</keyword>
<accession>A0A7Y4MTT7</accession>
<dbReference type="SUPFAM" id="SSF56925">
    <property type="entry name" value="OMPA-like"/>
    <property type="match status" value="1"/>
</dbReference>
<dbReference type="RefSeq" id="WP_171443879.1">
    <property type="nucleotide sequence ID" value="NZ_JABFNS010000113.1"/>
</dbReference>
<evidence type="ECO:0000313" key="3">
    <source>
        <dbReference type="Proteomes" id="UP000533080"/>
    </source>
</evidence>
<gene>
    <name evidence="2" type="ORF">HNV28_26900</name>
</gene>